<comment type="caution">
    <text evidence="2">The sequence shown here is derived from an EMBL/GenBank/DDBJ whole genome shotgun (WGS) entry which is preliminary data.</text>
</comment>
<organism evidence="2 3">
    <name type="scientific">Psophocarpus tetragonolobus</name>
    <name type="common">Winged bean</name>
    <name type="synonym">Dolichos tetragonolobus</name>
    <dbReference type="NCBI Taxonomy" id="3891"/>
    <lineage>
        <taxon>Eukaryota</taxon>
        <taxon>Viridiplantae</taxon>
        <taxon>Streptophyta</taxon>
        <taxon>Embryophyta</taxon>
        <taxon>Tracheophyta</taxon>
        <taxon>Spermatophyta</taxon>
        <taxon>Magnoliopsida</taxon>
        <taxon>eudicotyledons</taxon>
        <taxon>Gunneridae</taxon>
        <taxon>Pentapetalae</taxon>
        <taxon>rosids</taxon>
        <taxon>fabids</taxon>
        <taxon>Fabales</taxon>
        <taxon>Fabaceae</taxon>
        <taxon>Papilionoideae</taxon>
        <taxon>50 kb inversion clade</taxon>
        <taxon>NPAAA clade</taxon>
        <taxon>indigoferoid/millettioid clade</taxon>
        <taxon>Phaseoleae</taxon>
        <taxon>Psophocarpus</taxon>
    </lineage>
</organism>
<dbReference type="PANTHER" id="PTHR34672">
    <property type="entry name" value="POLLEN-SPECIFIC ARABINOGALACTA PROTEIN BAN102"/>
    <property type="match status" value="1"/>
</dbReference>
<keyword evidence="3" id="KW-1185">Reference proteome</keyword>
<feature type="transmembrane region" description="Helical" evidence="1">
    <location>
        <begin position="58"/>
        <end position="76"/>
    </location>
</feature>
<dbReference type="EMBL" id="JAYMYS010000002">
    <property type="protein sequence ID" value="KAK7405159.1"/>
    <property type="molecule type" value="Genomic_DNA"/>
</dbReference>
<name>A0AAN9XRR6_PSOTE</name>
<keyword evidence="1" id="KW-0812">Transmembrane</keyword>
<keyword evidence="1" id="KW-1133">Transmembrane helix</keyword>
<keyword evidence="1" id="KW-0472">Membrane</keyword>
<gene>
    <name evidence="2" type="ORF">VNO78_06358</name>
</gene>
<accession>A0AAN9XRR6</accession>
<dbReference type="Proteomes" id="UP001386955">
    <property type="component" value="Unassembled WGS sequence"/>
</dbReference>
<dbReference type="InterPro" id="IPR044702">
    <property type="entry name" value="AGP23/40"/>
</dbReference>
<feature type="transmembrane region" description="Helical" evidence="1">
    <location>
        <begin position="88"/>
        <end position="111"/>
    </location>
</feature>
<protein>
    <submittedName>
        <fullName evidence="2">Uncharacterized protein</fullName>
    </submittedName>
</protein>
<dbReference type="PANTHER" id="PTHR34672:SF2">
    <property type="entry name" value="ARABINOGALACTAN PROTEIN 23"/>
    <property type="match status" value="1"/>
</dbReference>
<sequence>MRSPPRHDLGRSPISAPLCFTSEHGPRRVTRLRLPADDSTTAAHMLSHIIFIMDMRKVAIAALVAAATVSAAVAAVEVPAPAPGPSSGAAATFPVVASLVGASVLSFFALFH</sequence>
<reference evidence="2 3" key="1">
    <citation type="submission" date="2024-01" db="EMBL/GenBank/DDBJ databases">
        <title>The genomes of 5 underutilized Papilionoideae crops provide insights into root nodulation and disease resistanc.</title>
        <authorList>
            <person name="Jiang F."/>
        </authorList>
    </citation>
    <scope>NUCLEOTIDE SEQUENCE [LARGE SCALE GENOMIC DNA]</scope>
    <source>
        <strain evidence="2">DUOXIRENSHENG_FW03</strain>
        <tissue evidence="2">Leaves</tissue>
    </source>
</reference>
<proteinExistence type="predicted"/>
<evidence type="ECO:0000256" key="1">
    <source>
        <dbReference type="SAM" id="Phobius"/>
    </source>
</evidence>
<dbReference type="AlphaFoldDB" id="A0AAN9XRR6"/>
<evidence type="ECO:0000313" key="2">
    <source>
        <dbReference type="EMBL" id="KAK7405159.1"/>
    </source>
</evidence>
<evidence type="ECO:0000313" key="3">
    <source>
        <dbReference type="Proteomes" id="UP001386955"/>
    </source>
</evidence>